<evidence type="ECO:0000256" key="4">
    <source>
        <dbReference type="HAMAP-Rule" id="MF_01368"/>
    </source>
</evidence>
<comment type="similarity">
    <text evidence="1 4 5">Belongs to the bacterial ribosomal protein bL17 family.</text>
</comment>
<dbReference type="NCBIfam" id="TIGR00059">
    <property type="entry name" value="L17"/>
    <property type="match status" value="1"/>
</dbReference>
<dbReference type="AlphaFoldDB" id="A0A2U8BRD3"/>
<keyword evidence="2 4" id="KW-0689">Ribosomal protein</keyword>
<organism evidence="6 7">
    <name type="scientific">Candidatus Fokinia solitaria</name>
    <dbReference type="NCBI Taxonomy" id="1802984"/>
    <lineage>
        <taxon>Bacteria</taxon>
        <taxon>Pseudomonadati</taxon>
        <taxon>Pseudomonadota</taxon>
        <taxon>Alphaproteobacteria</taxon>
        <taxon>Rickettsiales</taxon>
        <taxon>Candidatus Midichloriaceae</taxon>
        <taxon>Candidatus Fokinia</taxon>
    </lineage>
</organism>
<dbReference type="Proteomes" id="UP000244519">
    <property type="component" value="Chromosome"/>
</dbReference>
<keyword evidence="3 4" id="KW-0687">Ribonucleoprotein</keyword>
<proteinExistence type="inferred from homology"/>
<protein>
    <recommendedName>
        <fullName evidence="4">Large ribosomal subunit protein bL17</fullName>
    </recommendedName>
</protein>
<dbReference type="InterPro" id="IPR047859">
    <property type="entry name" value="Ribosomal_bL17_CS"/>
</dbReference>
<dbReference type="EMBL" id="CP025989">
    <property type="protein sequence ID" value="AWD32897.1"/>
    <property type="molecule type" value="Genomic_DNA"/>
</dbReference>
<dbReference type="HAMAP" id="MF_01368">
    <property type="entry name" value="Ribosomal_bL17"/>
    <property type="match status" value="1"/>
</dbReference>
<gene>
    <name evidence="4" type="primary">rplQ</name>
    <name evidence="6" type="ORF">Fsol_00086</name>
</gene>
<dbReference type="GO" id="GO:0022625">
    <property type="term" value="C:cytosolic large ribosomal subunit"/>
    <property type="evidence" value="ECO:0007669"/>
    <property type="project" value="TreeGrafter"/>
</dbReference>
<evidence type="ECO:0000256" key="5">
    <source>
        <dbReference type="RuleBase" id="RU000660"/>
    </source>
</evidence>
<evidence type="ECO:0000256" key="2">
    <source>
        <dbReference type="ARBA" id="ARBA00022980"/>
    </source>
</evidence>
<evidence type="ECO:0000313" key="7">
    <source>
        <dbReference type="Proteomes" id="UP000244519"/>
    </source>
</evidence>
<dbReference type="Pfam" id="PF01196">
    <property type="entry name" value="Ribosomal_L17"/>
    <property type="match status" value="1"/>
</dbReference>
<dbReference type="GO" id="GO:0006412">
    <property type="term" value="P:translation"/>
    <property type="evidence" value="ECO:0007669"/>
    <property type="project" value="UniProtKB-UniRule"/>
</dbReference>
<name>A0A2U8BRD3_9RICK</name>
<evidence type="ECO:0000256" key="1">
    <source>
        <dbReference type="ARBA" id="ARBA00008777"/>
    </source>
</evidence>
<reference evidence="6 7" key="1">
    <citation type="journal article" date="2018" name="Genome Biol. Evol.">
        <title>The Genome Sequence of "Candidatus Fokinia solitaria": Insights on Reductive Evolution in Rickettsiales.</title>
        <authorList>
            <person name="Floriano A.M."/>
            <person name="Castelli M."/>
            <person name="Krenek S."/>
            <person name="Berendonk T.U."/>
            <person name="Bazzocchi C."/>
            <person name="Petroni G."/>
            <person name="Sassera D."/>
        </authorList>
    </citation>
    <scope>NUCLEOTIDE SEQUENCE [LARGE SCALE GENOMIC DNA]</scope>
    <source>
        <strain evidence="6">Rio ETE_ALG 3VII</strain>
    </source>
</reference>
<evidence type="ECO:0000256" key="3">
    <source>
        <dbReference type="ARBA" id="ARBA00023274"/>
    </source>
</evidence>
<comment type="subunit">
    <text evidence="4">Part of the 50S ribosomal subunit. Contacts protein L32.</text>
</comment>
<sequence length="116" mass="12998">MRHRIGHRKFGRNCGHRTAMFRNLLKSLITHEKIVTTVAKAKDVRPLVEKLVTKSRTESLHTRRYAISLLGGNCTAVNKLFTLGAKYTSRNGGYTRIVKIGYRKGDSAPLAAISFV</sequence>
<dbReference type="SUPFAM" id="SSF64263">
    <property type="entry name" value="Prokaryotic ribosomal protein L17"/>
    <property type="match status" value="1"/>
</dbReference>
<dbReference type="InterPro" id="IPR000456">
    <property type="entry name" value="Ribosomal_bL17"/>
</dbReference>
<dbReference type="PANTHER" id="PTHR14413:SF16">
    <property type="entry name" value="LARGE RIBOSOMAL SUBUNIT PROTEIN BL17M"/>
    <property type="match status" value="1"/>
</dbReference>
<dbReference type="GO" id="GO:0003735">
    <property type="term" value="F:structural constituent of ribosome"/>
    <property type="evidence" value="ECO:0007669"/>
    <property type="project" value="InterPro"/>
</dbReference>
<dbReference type="OrthoDB" id="9809073at2"/>
<accession>A0A2U8BRD3</accession>
<dbReference type="Gene3D" id="3.90.1030.10">
    <property type="entry name" value="Ribosomal protein L17"/>
    <property type="match status" value="1"/>
</dbReference>
<dbReference type="InterPro" id="IPR036373">
    <property type="entry name" value="Ribosomal_bL17_sf"/>
</dbReference>
<dbReference type="RefSeq" id="WP_108672945.1">
    <property type="nucleotide sequence ID" value="NZ_CP025989.1"/>
</dbReference>
<evidence type="ECO:0000313" key="6">
    <source>
        <dbReference type="EMBL" id="AWD32897.1"/>
    </source>
</evidence>
<dbReference type="PANTHER" id="PTHR14413">
    <property type="entry name" value="RIBOSOMAL PROTEIN L17"/>
    <property type="match status" value="1"/>
</dbReference>
<dbReference type="KEGG" id="fso:Fsol_00086"/>
<dbReference type="PROSITE" id="PS01167">
    <property type="entry name" value="RIBOSOMAL_L17"/>
    <property type="match status" value="1"/>
</dbReference>
<keyword evidence="7" id="KW-1185">Reference proteome</keyword>